<evidence type="ECO:0000313" key="2">
    <source>
        <dbReference type="EMBL" id="SHJ88124.1"/>
    </source>
</evidence>
<organism evidence="2 3">
    <name type="scientific">Tepidibacter formicigenes DSM 15518</name>
    <dbReference type="NCBI Taxonomy" id="1123349"/>
    <lineage>
        <taxon>Bacteria</taxon>
        <taxon>Bacillati</taxon>
        <taxon>Bacillota</taxon>
        <taxon>Clostridia</taxon>
        <taxon>Peptostreptococcales</taxon>
        <taxon>Peptostreptococcaceae</taxon>
        <taxon>Tepidibacter</taxon>
    </lineage>
</organism>
<dbReference type="STRING" id="1123349.SAMN02744037_01093"/>
<dbReference type="RefSeq" id="WP_072888035.1">
    <property type="nucleotide sequence ID" value="NZ_FRAE01000018.1"/>
</dbReference>
<feature type="transmembrane region" description="Helical" evidence="1">
    <location>
        <begin position="43"/>
        <end position="62"/>
    </location>
</feature>
<dbReference type="Proteomes" id="UP000242497">
    <property type="component" value="Unassembled WGS sequence"/>
</dbReference>
<accession>A0A1M6MXK7</accession>
<sequence length="163" mass="19874">MELVLYLLGIIMLIWSFIYYQKKINLIIENNDIFFINYKLNNIHKIIYIILEILYITIPFLFGSIDCMRILSMFIINYICFYNNRYIVHSNGIFIEGKNYEYKYIKLYDIVRYSQKYFKVRILINENNKRIYKTKIFNNKHQDKVRKALKEGIKNKGNYSGLQ</sequence>
<proteinExistence type="predicted"/>
<name>A0A1M6MXK7_9FIRM</name>
<keyword evidence="1" id="KW-0812">Transmembrane</keyword>
<evidence type="ECO:0000256" key="1">
    <source>
        <dbReference type="SAM" id="Phobius"/>
    </source>
</evidence>
<keyword evidence="1" id="KW-1133">Transmembrane helix</keyword>
<keyword evidence="1" id="KW-0472">Membrane</keyword>
<gene>
    <name evidence="2" type="ORF">SAMN02744037_01093</name>
</gene>
<evidence type="ECO:0000313" key="3">
    <source>
        <dbReference type="Proteomes" id="UP000242497"/>
    </source>
</evidence>
<dbReference type="AlphaFoldDB" id="A0A1M6MXK7"/>
<keyword evidence="3" id="KW-1185">Reference proteome</keyword>
<protein>
    <submittedName>
        <fullName evidence="2">Uncharacterized protein</fullName>
    </submittedName>
</protein>
<feature type="transmembrane region" description="Helical" evidence="1">
    <location>
        <begin position="6"/>
        <end position="22"/>
    </location>
</feature>
<dbReference type="EMBL" id="FRAE01000018">
    <property type="protein sequence ID" value="SHJ88124.1"/>
    <property type="molecule type" value="Genomic_DNA"/>
</dbReference>
<reference evidence="3" key="1">
    <citation type="submission" date="2016-11" db="EMBL/GenBank/DDBJ databases">
        <authorList>
            <person name="Varghese N."/>
            <person name="Submissions S."/>
        </authorList>
    </citation>
    <scope>NUCLEOTIDE SEQUENCE [LARGE SCALE GENOMIC DNA]</scope>
    <source>
        <strain evidence="3">DSM 15518</strain>
    </source>
</reference>